<name>A0ACA9S062_9GLOM</name>
<feature type="non-terminal residue" evidence="1">
    <location>
        <position position="1"/>
    </location>
</feature>
<accession>A0ACA9S062</accession>
<evidence type="ECO:0000313" key="1">
    <source>
        <dbReference type="EMBL" id="CAG8815782.1"/>
    </source>
</evidence>
<gene>
    <name evidence="1" type="ORF">RPERSI_LOCUS24309</name>
</gene>
<protein>
    <submittedName>
        <fullName evidence="1">36542_t:CDS:1</fullName>
    </submittedName>
</protein>
<keyword evidence="2" id="KW-1185">Reference proteome</keyword>
<evidence type="ECO:0000313" key="2">
    <source>
        <dbReference type="Proteomes" id="UP000789920"/>
    </source>
</evidence>
<reference evidence="1" key="1">
    <citation type="submission" date="2021-06" db="EMBL/GenBank/DDBJ databases">
        <authorList>
            <person name="Kallberg Y."/>
            <person name="Tangrot J."/>
            <person name="Rosling A."/>
        </authorList>
    </citation>
    <scope>NUCLEOTIDE SEQUENCE</scope>
    <source>
        <strain evidence="1">MA461A</strain>
    </source>
</reference>
<organism evidence="1 2">
    <name type="scientific">Racocetra persica</name>
    <dbReference type="NCBI Taxonomy" id="160502"/>
    <lineage>
        <taxon>Eukaryota</taxon>
        <taxon>Fungi</taxon>
        <taxon>Fungi incertae sedis</taxon>
        <taxon>Mucoromycota</taxon>
        <taxon>Glomeromycotina</taxon>
        <taxon>Glomeromycetes</taxon>
        <taxon>Diversisporales</taxon>
        <taxon>Gigasporaceae</taxon>
        <taxon>Racocetra</taxon>
    </lineage>
</organism>
<sequence>KQNSEKWENQAKECEKHKEQTENKINEILSSHLSINITEIENLTTIEKLDTILNTIKQEVKECLKLLEIPF</sequence>
<dbReference type="Proteomes" id="UP000789920">
    <property type="component" value="Unassembled WGS sequence"/>
</dbReference>
<proteinExistence type="predicted"/>
<dbReference type="EMBL" id="CAJVQC010077695">
    <property type="protein sequence ID" value="CAG8815782.1"/>
    <property type="molecule type" value="Genomic_DNA"/>
</dbReference>
<comment type="caution">
    <text evidence="1">The sequence shown here is derived from an EMBL/GenBank/DDBJ whole genome shotgun (WGS) entry which is preliminary data.</text>
</comment>